<feature type="domain" description="Glycosyltransferase 2-like" evidence="1">
    <location>
        <begin position="9"/>
        <end position="143"/>
    </location>
</feature>
<dbReference type="GO" id="GO:0016758">
    <property type="term" value="F:hexosyltransferase activity"/>
    <property type="evidence" value="ECO:0007669"/>
    <property type="project" value="UniProtKB-ARBA"/>
</dbReference>
<organism evidence="2 3">
    <name type="scientific">Burkholderia multivorans</name>
    <dbReference type="NCBI Taxonomy" id="87883"/>
    <lineage>
        <taxon>Bacteria</taxon>
        <taxon>Pseudomonadati</taxon>
        <taxon>Pseudomonadota</taxon>
        <taxon>Betaproteobacteria</taxon>
        <taxon>Burkholderiales</taxon>
        <taxon>Burkholderiaceae</taxon>
        <taxon>Burkholderia</taxon>
        <taxon>Burkholderia cepacia complex</taxon>
    </lineage>
</organism>
<dbReference type="CDD" id="cd00761">
    <property type="entry name" value="Glyco_tranf_GTA_type"/>
    <property type="match status" value="1"/>
</dbReference>
<accession>A0A228ELL2</accession>
<sequence length="369" mass="42628">MTRNPFITFIIPCYDVEDYVAQTLDSILNQTVKKVDGFDLPFEIVCVNDGSNDGTLAVLQQYAAAHNFITVISQENGGLSAARNTGFQHSRGKYTCFLDSDDWIANTFVEEISLNDRMHSFDLALVNARVYDQVSRTYHAFYDNEFFERLCPINRSKLVAPRIHSDAFLLEPNTSRRVIKTSFARFINIEYPVGLLYEDYPIHFSTFMQAGSVLLINKPLYFYRVGRSGKLTERNDKRRFDIVHIFRQTAQWLVQQNASPEVAVAFLRVSSRSIAWCLDSVPRYLLPEFNRAVQDFIKACPPSWIDSFNKSHVDAALKFRVFAMRHGFLSRYRAMSHAKRYKINESMHHLARKQFLKSAIKAIQALRTE</sequence>
<evidence type="ECO:0000259" key="1">
    <source>
        <dbReference type="Pfam" id="PF00535"/>
    </source>
</evidence>
<evidence type="ECO:0000313" key="3">
    <source>
        <dbReference type="Proteomes" id="UP000238982"/>
    </source>
</evidence>
<name>A0A228ELL2_9BURK</name>
<dbReference type="Gene3D" id="3.90.550.10">
    <property type="entry name" value="Spore Coat Polysaccharide Biosynthesis Protein SpsA, Chain A"/>
    <property type="match status" value="1"/>
</dbReference>
<dbReference type="InterPro" id="IPR001173">
    <property type="entry name" value="Glyco_trans_2-like"/>
</dbReference>
<dbReference type="AlphaFoldDB" id="A0A228ELL2"/>
<reference evidence="2 3" key="1">
    <citation type="submission" date="2018-03" db="EMBL/GenBank/DDBJ databases">
        <authorList>
            <person name="Keele B.F."/>
        </authorList>
    </citation>
    <scope>NUCLEOTIDE SEQUENCE [LARGE SCALE GENOMIC DNA]</scope>
    <source>
        <strain evidence="2 3">AU19729</strain>
    </source>
</reference>
<dbReference type="EMBL" id="PVGH01000034">
    <property type="protein sequence ID" value="PRF63897.1"/>
    <property type="molecule type" value="Genomic_DNA"/>
</dbReference>
<dbReference type="InterPro" id="IPR029044">
    <property type="entry name" value="Nucleotide-diphossugar_trans"/>
</dbReference>
<dbReference type="PANTHER" id="PTHR22916">
    <property type="entry name" value="GLYCOSYLTRANSFERASE"/>
    <property type="match status" value="1"/>
</dbReference>
<dbReference type="Proteomes" id="UP000238982">
    <property type="component" value="Unassembled WGS sequence"/>
</dbReference>
<evidence type="ECO:0000313" key="2">
    <source>
        <dbReference type="EMBL" id="PRF63897.1"/>
    </source>
</evidence>
<gene>
    <name evidence="2" type="ORF">C6Q15_07450</name>
</gene>
<dbReference type="RefSeq" id="WP_105796342.1">
    <property type="nucleotide sequence ID" value="NZ_CADFDI010000017.1"/>
</dbReference>
<dbReference type="Pfam" id="PF00535">
    <property type="entry name" value="Glycos_transf_2"/>
    <property type="match status" value="1"/>
</dbReference>
<dbReference type="PANTHER" id="PTHR22916:SF3">
    <property type="entry name" value="UDP-GLCNAC:BETAGAL BETA-1,3-N-ACETYLGLUCOSAMINYLTRANSFERASE-LIKE PROTEIN 1"/>
    <property type="match status" value="1"/>
</dbReference>
<protein>
    <recommendedName>
        <fullName evidence="1">Glycosyltransferase 2-like domain-containing protein</fullName>
    </recommendedName>
</protein>
<dbReference type="SUPFAM" id="SSF53448">
    <property type="entry name" value="Nucleotide-diphospho-sugar transferases"/>
    <property type="match status" value="1"/>
</dbReference>
<proteinExistence type="predicted"/>
<comment type="caution">
    <text evidence="2">The sequence shown here is derived from an EMBL/GenBank/DDBJ whole genome shotgun (WGS) entry which is preliminary data.</text>
</comment>